<evidence type="ECO:0000313" key="2">
    <source>
        <dbReference type="EMBL" id="MBF6352973.1"/>
    </source>
</evidence>
<gene>
    <name evidence="2" type="ORF">IU449_00155</name>
</gene>
<dbReference type="Pfam" id="PF02661">
    <property type="entry name" value="Fic"/>
    <property type="match status" value="1"/>
</dbReference>
<sequence>MVSAWSSYQPIRPFSDWLITPFNDAQLQLAHAHFVHHFDAATTEIQQALIQQVLRESAAESGAIENLYSLRPGESRTVATQAEGWEQIFDEQADRSTRQTFEDLLAALEYVEKSVNEGRPITSTLICELHAIACRSQRDIDATVLVRGREQIVKKPLALGKFKQTENYVLMRSGEVHRYCPPEQVQAEISTLCDQLNSPEFLAAPAVLQAAYAHFCLAQIHPFDDGNGRVCRVLASLFLLRAYRVPLVVYADRRHLYLQGLESVQNGDFRPLVQDTADRVAATLSELTQIVQARSQPSPDQKLDELLGLIGRHDAVEFANAKEIQSSLQGEFCRMVDERLSRIASESGGSLIFRKNGGSYNYISGDTASVVDQDGLPYDYIPHFFGENSTGRELVLNIEGQDMDIYARAMIGVGLHDSSDGQFPFAIAATRSLYLNNGNRIGAVIKLRYEDCFPAISTSVIARMQTLADAVCADMVSRLNESARTRLRETGRYLQ</sequence>
<dbReference type="PANTHER" id="PTHR13504:SF38">
    <property type="entry name" value="FIDO DOMAIN-CONTAINING PROTEIN"/>
    <property type="match status" value="1"/>
</dbReference>
<dbReference type="InterPro" id="IPR003812">
    <property type="entry name" value="Fido"/>
</dbReference>
<dbReference type="PANTHER" id="PTHR13504">
    <property type="entry name" value="FIDO DOMAIN-CONTAINING PROTEIN DDB_G0283145"/>
    <property type="match status" value="1"/>
</dbReference>
<organism evidence="2 3">
    <name type="scientific">Nocardia higoensis</name>
    <dbReference type="NCBI Taxonomy" id="228599"/>
    <lineage>
        <taxon>Bacteria</taxon>
        <taxon>Bacillati</taxon>
        <taxon>Actinomycetota</taxon>
        <taxon>Actinomycetes</taxon>
        <taxon>Mycobacteriales</taxon>
        <taxon>Nocardiaceae</taxon>
        <taxon>Nocardia</taxon>
    </lineage>
</organism>
<name>A0ABS0D394_9NOCA</name>
<protein>
    <submittedName>
        <fullName evidence="2">Fic family protein</fullName>
    </submittedName>
</protein>
<dbReference type="SUPFAM" id="SSF140931">
    <property type="entry name" value="Fic-like"/>
    <property type="match status" value="1"/>
</dbReference>
<dbReference type="InterPro" id="IPR036597">
    <property type="entry name" value="Fido-like_dom_sf"/>
</dbReference>
<dbReference type="EMBL" id="JADLQN010000001">
    <property type="protein sequence ID" value="MBF6352973.1"/>
    <property type="molecule type" value="Genomic_DNA"/>
</dbReference>
<accession>A0ABS0D394</accession>
<dbReference type="Gene3D" id="1.10.3290.10">
    <property type="entry name" value="Fido-like domain"/>
    <property type="match status" value="1"/>
</dbReference>
<dbReference type="PROSITE" id="PS51459">
    <property type="entry name" value="FIDO"/>
    <property type="match status" value="1"/>
</dbReference>
<keyword evidence="3" id="KW-1185">Reference proteome</keyword>
<dbReference type="RefSeq" id="WP_194999946.1">
    <property type="nucleotide sequence ID" value="NZ_JADLQN010000001.1"/>
</dbReference>
<proteinExistence type="predicted"/>
<evidence type="ECO:0000259" key="1">
    <source>
        <dbReference type="PROSITE" id="PS51459"/>
    </source>
</evidence>
<dbReference type="InterPro" id="IPR040198">
    <property type="entry name" value="Fido_containing"/>
</dbReference>
<dbReference type="Proteomes" id="UP000707731">
    <property type="component" value="Unassembled WGS sequence"/>
</dbReference>
<feature type="domain" description="Fido" evidence="1">
    <location>
        <begin position="121"/>
        <end position="282"/>
    </location>
</feature>
<evidence type="ECO:0000313" key="3">
    <source>
        <dbReference type="Proteomes" id="UP000707731"/>
    </source>
</evidence>
<reference evidence="2 3" key="1">
    <citation type="submission" date="2020-10" db="EMBL/GenBank/DDBJ databases">
        <title>Identification of Nocardia species via Next-generation sequencing and recognition of intraspecies genetic diversity.</title>
        <authorList>
            <person name="Li P."/>
            <person name="Li P."/>
            <person name="Lu B."/>
        </authorList>
    </citation>
    <scope>NUCLEOTIDE SEQUENCE [LARGE SCALE GENOMIC DNA]</scope>
    <source>
        <strain evidence="2 3">BJ06-0143</strain>
    </source>
</reference>
<comment type="caution">
    <text evidence="2">The sequence shown here is derived from an EMBL/GenBank/DDBJ whole genome shotgun (WGS) entry which is preliminary data.</text>
</comment>